<evidence type="ECO:0000259" key="9">
    <source>
        <dbReference type="PROSITE" id="PS50102"/>
    </source>
</evidence>
<evidence type="ECO:0000256" key="8">
    <source>
        <dbReference type="SAM" id="MobiDB-lite"/>
    </source>
</evidence>
<dbReference type="STRING" id="7574.A0A1S3IZH4"/>
<keyword evidence="2 7" id="KW-0328">Glycosyltransferase</keyword>
<dbReference type="SMART" id="SM00506">
    <property type="entry name" value="A1pp"/>
    <property type="match status" value="3"/>
</dbReference>
<organism evidence="12 13">
    <name type="scientific">Lingula anatina</name>
    <name type="common">Brachiopod</name>
    <name type="synonym">Lingula unguis</name>
    <dbReference type="NCBI Taxonomy" id="7574"/>
    <lineage>
        <taxon>Eukaryota</taxon>
        <taxon>Metazoa</taxon>
        <taxon>Spiralia</taxon>
        <taxon>Lophotrochozoa</taxon>
        <taxon>Brachiopoda</taxon>
        <taxon>Linguliformea</taxon>
        <taxon>Lingulata</taxon>
        <taxon>Lingulida</taxon>
        <taxon>Linguloidea</taxon>
        <taxon>Lingulidae</taxon>
        <taxon>Lingula</taxon>
    </lineage>
</organism>
<dbReference type="PROSITE" id="PS51059">
    <property type="entry name" value="PARP_CATALYTIC"/>
    <property type="match status" value="1"/>
</dbReference>
<dbReference type="InterPro" id="IPR057044">
    <property type="entry name" value="PARP14_KH_1"/>
</dbReference>
<evidence type="ECO:0000259" key="10">
    <source>
        <dbReference type="PROSITE" id="PS51059"/>
    </source>
</evidence>
<dbReference type="GO" id="GO:0070212">
    <property type="term" value="P:protein poly-ADP-ribosylation"/>
    <property type="evidence" value="ECO:0007669"/>
    <property type="project" value="TreeGrafter"/>
</dbReference>
<evidence type="ECO:0000256" key="6">
    <source>
        <dbReference type="PROSITE-ProRule" id="PRU00176"/>
    </source>
</evidence>
<evidence type="ECO:0000256" key="5">
    <source>
        <dbReference type="ARBA" id="ARBA00023242"/>
    </source>
</evidence>
<name>A0A1S3IZH4_LINAN</name>
<dbReference type="InterPro" id="IPR034464">
    <property type="entry name" value="PAR10_RRM1_2"/>
</dbReference>
<evidence type="ECO:0000259" key="11">
    <source>
        <dbReference type="PROSITE" id="PS51154"/>
    </source>
</evidence>
<dbReference type="PANTHER" id="PTHR14453:SF102">
    <property type="entry name" value="PROTEIN MONO-ADP-RIBOSYLTRANSFERASE PARP14-LIKE"/>
    <property type="match status" value="1"/>
</dbReference>
<accession>A0A1S3IZH4</accession>
<dbReference type="GO" id="GO:0005634">
    <property type="term" value="C:nucleus"/>
    <property type="evidence" value="ECO:0007669"/>
    <property type="project" value="UniProtKB-SubCell"/>
</dbReference>
<dbReference type="CDD" id="cd02903">
    <property type="entry name" value="Macro_BAL-like"/>
    <property type="match status" value="2"/>
</dbReference>
<dbReference type="OrthoDB" id="5987649at2759"/>
<proteinExistence type="predicted"/>
<evidence type="ECO:0000256" key="1">
    <source>
        <dbReference type="ARBA" id="ARBA00004123"/>
    </source>
</evidence>
<evidence type="ECO:0000256" key="7">
    <source>
        <dbReference type="RuleBase" id="RU362114"/>
    </source>
</evidence>
<feature type="domain" description="RRM" evidence="9">
    <location>
        <begin position="1056"/>
        <end position="1143"/>
    </location>
</feature>
<feature type="region of interest" description="Disordered" evidence="8">
    <location>
        <begin position="122"/>
        <end position="146"/>
    </location>
</feature>
<gene>
    <name evidence="13" type="primary">LOC106168772</name>
</gene>
<keyword evidence="3 7" id="KW-0808">Transferase</keyword>
<dbReference type="InterPro" id="IPR052056">
    <property type="entry name" value="Mono-ARTD/PARP"/>
</dbReference>
<reference evidence="13" key="1">
    <citation type="submission" date="2025-08" db="UniProtKB">
        <authorList>
            <consortium name="RefSeq"/>
        </authorList>
    </citation>
    <scope>IDENTIFICATION</scope>
    <source>
        <tissue evidence="13">Gonads</tissue>
    </source>
</reference>
<dbReference type="GO" id="GO:0010629">
    <property type="term" value="P:negative regulation of gene expression"/>
    <property type="evidence" value="ECO:0007669"/>
    <property type="project" value="TreeGrafter"/>
</dbReference>
<dbReference type="InterPro" id="IPR037197">
    <property type="entry name" value="WWE_dom_sf"/>
</dbReference>
<protein>
    <recommendedName>
        <fullName evidence="7">Poly [ADP-ribose] polymerase</fullName>
        <shortName evidence="7">PARP</shortName>
        <ecNumber evidence="7">2.4.2.-</ecNumber>
    </recommendedName>
</protein>
<evidence type="ECO:0000256" key="3">
    <source>
        <dbReference type="ARBA" id="ARBA00022679"/>
    </source>
</evidence>
<feature type="domain" description="RRM" evidence="9">
    <location>
        <begin position="428"/>
        <end position="504"/>
    </location>
</feature>
<dbReference type="InterPro" id="IPR000504">
    <property type="entry name" value="RRM_dom"/>
</dbReference>
<dbReference type="InterPro" id="IPR043472">
    <property type="entry name" value="Macro_dom-like"/>
</dbReference>
<dbReference type="KEGG" id="lak:106168772"/>
<feature type="domain" description="Macro" evidence="11">
    <location>
        <begin position="2232"/>
        <end position="2414"/>
    </location>
</feature>
<dbReference type="PROSITE" id="PS50102">
    <property type="entry name" value="RRM"/>
    <property type="match status" value="4"/>
</dbReference>
<evidence type="ECO:0000256" key="4">
    <source>
        <dbReference type="ARBA" id="ARBA00023027"/>
    </source>
</evidence>
<dbReference type="Gene3D" id="3.40.220.10">
    <property type="entry name" value="Leucine Aminopeptidase, subunit E, domain 1"/>
    <property type="match status" value="3"/>
</dbReference>
<dbReference type="Pfam" id="PF23085">
    <property type="entry name" value="RRM_PARP14_3"/>
    <property type="match status" value="9"/>
</dbReference>
<feature type="domain" description="Macro" evidence="11">
    <location>
        <begin position="1987"/>
        <end position="2173"/>
    </location>
</feature>
<dbReference type="SUPFAM" id="SSF54928">
    <property type="entry name" value="RNA-binding domain, RBD"/>
    <property type="match status" value="7"/>
</dbReference>
<dbReference type="InterPro" id="IPR012317">
    <property type="entry name" value="Poly(ADP-ribose)pol_cat_dom"/>
</dbReference>
<dbReference type="Proteomes" id="UP000085678">
    <property type="component" value="Unplaced"/>
</dbReference>
<dbReference type="SUPFAM" id="SSF117839">
    <property type="entry name" value="WWE domain"/>
    <property type="match status" value="1"/>
</dbReference>
<dbReference type="EC" id="2.4.2.-" evidence="7"/>
<keyword evidence="12" id="KW-1185">Reference proteome</keyword>
<keyword evidence="6" id="KW-0694">RNA-binding</keyword>
<dbReference type="Gene3D" id="3.30.720.50">
    <property type="match status" value="1"/>
</dbReference>
<dbReference type="GeneID" id="106168772"/>
<feature type="domain" description="RRM" evidence="9">
    <location>
        <begin position="1134"/>
        <end position="1211"/>
    </location>
</feature>
<dbReference type="GO" id="GO:1990404">
    <property type="term" value="F:NAD+-protein mono-ADP-ribosyltransferase activity"/>
    <property type="evidence" value="ECO:0007669"/>
    <property type="project" value="TreeGrafter"/>
</dbReference>
<dbReference type="InterPro" id="IPR002589">
    <property type="entry name" value="Macro_dom"/>
</dbReference>
<keyword evidence="4 7" id="KW-0520">NAD</keyword>
<dbReference type="PANTHER" id="PTHR14453">
    <property type="entry name" value="PARP/ZINC FINGER CCCH TYPE DOMAIN CONTAINING PROTEIN"/>
    <property type="match status" value="1"/>
</dbReference>
<feature type="domain" description="Macro" evidence="11">
    <location>
        <begin position="2455"/>
        <end position="2636"/>
    </location>
</feature>
<dbReference type="SUPFAM" id="SSF56399">
    <property type="entry name" value="ADP-ribosylation"/>
    <property type="match status" value="1"/>
</dbReference>
<dbReference type="GO" id="GO:0005737">
    <property type="term" value="C:cytoplasm"/>
    <property type="evidence" value="ECO:0007669"/>
    <property type="project" value="TreeGrafter"/>
</dbReference>
<dbReference type="CDD" id="cd01439">
    <property type="entry name" value="TCCD_inducible_PARP_like"/>
    <property type="match status" value="1"/>
</dbReference>
<feature type="domain" description="RRM" evidence="9">
    <location>
        <begin position="345"/>
        <end position="422"/>
    </location>
</feature>
<evidence type="ECO:0000313" key="13">
    <source>
        <dbReference type="RefSeq" id="XP_013403401.1"/>
    </source>
</evidence>
<dbReference type="Gene3D" id="3.30.70.330">
    <property type="match status" value="14"/>
</dbReference>
<dbReference type="GO" id="GO:0003950">
    <property type="term" value="F:NAD+ poly-ADP-ribosyltransferase activity"/>
    <property type="evidence" value="ECO:0007669"/>
    <property type="project" value="UniProtKB-UniRule"/>
</dbReference>
<dbReference type="CDD" id="cd02907">
    <property type="entry name" value="Macro_Af1521_BAL-like"/>
    <property type="match status" value="1"/>
</dbReference>
<keyword evidence="5" id="KW-0539">Nucleus</keyword>
<dbReference type="CDD" id="cd12547">
    <property type="entry name" value="RRM1_2_PAR10"/>
    <property type="match status" value="8"/>
</dbReference>
<dbReference type="InterPro" id="IPR035979">
    <property type="entry name" value="RBD_domain_sf"/>
</dbReference>
<dbReference type="InParanoid" id="A0A1S3IZH4"/>
<dbReference type="Pfam" id="PF00644">
    <property type="entry name" value="PARP"/>
    <property type="match status" value="1"/>
</dbReference>
<dbReference type="SUPFAM" id="SSF52949">
    <property type="entry name" value="Macro domain-like"/>
    <property type="match status" value="3"/>
</dbReference>
<dbReference type="InterPro" id="IPR012677">
    <property type="entry name" value="Nucleotide-bd_a/b_plait_sf"/>
</dbReference>
<feature type="domain" description="PARP catalytic" evidence="10">
    <location>
        <begin position="2892"/>
        <end position="3094"/>
    </location>
</feature>
<dbReference type="GO" id="GO:0003714">
    <property type="term" value="F:transcription corepressor activity"/>
    <property type="evidence" value="ECO:0007669"/>
    <property type="project" value="TreeGrafter"/>
</dbReference>
<evidence type="ECO:0000256" key="2">
    <source>
        <dbReference type="ARBA" id="ARBA00022676"/>
    </source>
</evidence>
<feature type="compositionally biased region" description="Basic and acidic residues" evidence="8">
    <location>
        <begin position="122"/>
        <end position="133"/>
    </location>
</feature>
<dbReference type="PROSITE" id="PS51154">
    <property type="entry name" value="MACRO"/>
    <property type="match status" value="3"/>
</dbReference>
<evidence type="ECO:0000313" key="12">
    <source>
        <dbReference type="Proteomes" id="UP000085678"/>
    </source>
</evidence>
<dbReference type="Pfam" id="PF01661">
    <property type="entry name" value="Macro"/>
    <property type="match status" value="3"/>
</dbReference>
<dbReference type="SMART" id="SM00360">
    <property type="entry name" value="RRM"/>
    <property type="match status" value="11"/>
</dbReference>
<dbReference type="FunFam" id="3.90.228.10:FF:000008">
    <property type="entry name" value="Poly [ADP-ribose] polymerase"/>
    <property type="match status" value="1"/>
</dbReference>
<dbReference type="GO" id="GO:0003723">
    <property type="term" value="F:RNA binding"/>
    <property type="evidence" value="ECO:0007669"/>
    <property type="project" value="UniProtKB-UniRule"/>
</dbReference>
<dbReference type="Pfam" id="PF23084">
    <property type="entry name" value="KH_PARP14_1"/>
    <property type="match status" value="1"/>
</dbReference>
<dbReference type="Gene3D" id="3.90.228.10">
    <property type="match status" value="1"/>
</dbReference>
<dbReference type="RefSeq" id="XP_013403401.1">
    <property type="nucleotide sequence ID" value="XM_013547947.2"/>
</dbReference>
<comment type="subcellular location">
    <subcellularLocation>
        <location evidence="1">Nucleus</location>
    </subcellularLocation>
</comment>
<dbReference type="CDD" id="cd00590">
    <property type="entry name" value="RRM_SF"/>
    <property type="match status" value="1"/>
</dbReference>
<sequence length="3094" mass="344495">MRASLLKVKKDEKFDLMETNTDAGVVSECCLRVSGVSVDTSPESLLDFIQEECRRLGGGEVRHVVRTKEKEAVVIFSDKHVRENILQRHLQHPMEGRHLFTSLTECPEDLAIKTIQEIEEKKEMEHQSSHLEKGNPASFSAPFDPTRSQPKYAWGPDYAAPTLASPAAGDFRSAWGYHMGPTPSQSGPVYSPGYGYHGYGQSPAGPTGVPIWNVPVGPTYPPPPYQAVSHSVDTGNLKMHNCLITVQGFTPQTTRGAIQQYFENEFPSGGGVMKSFDYNTQMRVARFVYKDPAVSERVLSKSDHQLDGAALTVTQGSFHIGLETENQLDKTELKTVPETAKTENKTLQIQGFNCGTDSEIIRMFFESKKRSGGGEIESFDMPRKDVAYITFRHPEDAQAVLSRGDLELDGAKLDISTYTAKSGDYYHKTIEVRGFRDTTQDSTIEMFFESGKRSGGGSIETTKVDRANGVAYITFHDKAVVEQVLGKGILQLEEAQLSVTRAREEKEEDATVEVHGIKRETSDIALEMFFENEKKSGGGDIRQLKRDHSRNVALITYENPAVARSVLEKGSFRLQNMDLRVQRPSKTSQNLQEDRDSPFQRTVILKGIRKETSQELVEMLFENEKRTGGGDIEILSRDPSSGVMTIVYKDAEVAARVLSREVLSVDGVDVLISRPQPDIQHEEISPEEDSFTTVEVRGVKSSTSDEMISLFFENSKKSGGGEIKEITRSPTTGVVTITFSDPNVARSVLEKGSFRLQDMDLKVQRPSKTSQNLQEDRDSPFQRTVILKGIRKETSQELVEMLFENEKRTGGGDIEILSRDPSSGVMTIVYKDAEVAARVLSREVLSVDGVDVLISRPQPDIQHEEISPEEDSFTTVEVRGVKSSTSDEMISLFFENSKKSGGGEIKEITRSPTTGVVTITFSDPNVARSVLEKGSFRLQDMDLKVQRPSKTSQNLQEDRDSPFQRTVILKGIRKETSEELVEMLFENEKRTGGGDIEILSRDPSSGVMTIVYKDAEVAARVLSREVLSVDGEDVLISRPQPDIQHEEISPEEDSFTTVEVRGVKSSTSDEMISLFFENSKKSGGGEIKEITRSPTTGVVTITFSDPNVARQVLDRKGLSLEGASLSVSLPVPSRTIEVRGIKKGTSNETLEMLFENKKRTGGGKVELIEHKQDFILITFEDAAVAESVVMHNQSKKIIWEGQDLEICLHTEGQPTEEPEENENILKERLVQTKACSSTIRVKGLKKSTSKVTIQMFFENRKRSGGGNVLNVEVNNEAREAVVTFKEPEAVNRVLQKSESEVGLQLEGCRLHAILSTPPPPIDKHRIFIKGLTETITNELLENFLEAKTNCDIESIAYGSEMGTVLVTFQDIPDFEVLKTACDDRTIEGVHLTVEKVSQSNSIQVFDLAPNVSRDFLEAHFGNQTRSNGGPVEAVQLYQDMNTAVVTFGDIEVVEKVLKKQQVLNDKVCRTAIFYKCLGVLPGDHDRSKPYFPLPTPVSPHGLNMTVIHFISNIPRHKQLVDEQFEKIHARVHWPSKESDTLTVVCTITRSMPDYQKLAKAWRANVESTVQKCFVEDFYYSEFAILQAAWDRVLERLKNISQPSNDDFVLQIEEKDHMLRVFGEAVTAQRVAKDVHSINAQVDDEIKREAATITEKKNFMSHELRYLLAIKYIDTAKSKFPNLKIRIDLDHGAVVLTGIPDDINQAKIAIYEINNSLQREAFSVSKYILELIPTKACHAHLVGLFQEKQLLAVWKAGERDITVYAATQDDVARAKAIIRASLVETPLPIAAESRSIVGSPAWKDVITEQERQHAGLFKIFPEDDMSAVTVVSTKDLMGYFLEIIQDFLRANTIHRKYLRMENGKVRFLRMHKKQELRNIESELVGNQVKVKFSESPADPGFLITGTEDGLIAAEQRVVDLAKKVDSTVKEVNTPGMRKYIISQRGREFLDHLENKGNCTVELPQPVASSEKTKTVEEEDARNPITKSTLIAEAKTVEGCNVAIYQDDLTKHKADAIVNAANRNLQHKGGLAKAILDKGGKEIQKECEMYTRKNGALLDGQVFTSTAGKLKNCRKVIHAVGPFWQGGNKNEENLLYEAVLGCLEEATTLRFKSIALPALSSGVYNFPLHKCGRIICEAIKDFSRDTRHGSLTDIHLVAMEDSTIDALKRALIRVIRTPGTPQDEDEDEEDDDVDDLVGAVGYTDPGEVLRDEDFSELEESIIVSDSDPLYYQTGKAGVVKTSQGLQVTLVKGAIADEQVDVIVNTVGKDLDLNNGAVSKSLLTAGGRVLQDQCKQKAPNGNEFGDIVQTDGGKLRCKAVYHGSCENWKSTGAEKILLKLVHTCLETATKAGFSSISLPAVGTGNLGFPKDVVARDMYQAVAEFGTRNPTTKLKDIRFVVYDKDDANIAAFEAEIRNVTTSPTKKKPGFHAMNSVEYDVDIEDDDTAGSYRSIVAGSEPNQRMAMVGKLSLQVQQGDLTQETTDAIVNSTNAELDLSKGAVSKAILAKAGQDILDECKHQSKLMKSASGVAATGAGQLPCKHIIHLVAPHVKSLFGSAWKKPVLNCLKKAEEMKLSSICFPALGTGELSSSPRETATVMFDTIEEFSKQCNPQHLRMIRITIFQSNMVKDFHDELSKRMKKKEKKGYIKHAIDAGAGILTSLTGIGAKASLTGIGAKASLTGIGAKAEPKKKEKRTKLTEPMSIFLTIFSDNKESINLAQKKIDELCESQCKEKLFDDADMITKLSDKQVKQIQELNQYYPVHIMVEIKPWVKRIHVRGTTEDIYAVTQVIEGIFQDVRDHVQKELRAEVMARSVQWSRLQISGDGREEFCKYSPMENLAIEQAYSDKKPYYDFLDSDGPCRITFAKMEKTYPSSSAAPCPVKRVDLTKLDSFELPSHWQHVTYGPNKLCEIVDLQPSQREYQETETEFRKTVGMAKINQIVKIQRIQNPNLFQQYIVRKKHMEKVNPPGTVNERMLWHGTSSDTLDSINRYGFNRSYCGKNATAYGNGVYFAVNSAYSASNTYSKPDSTGNKYMYQCLVLTGEYTMGRHGLIVPPQKDPNDKMILFDSVVDNGNTPTMFVVFSDTQAYPQHLIIFN</sequence>